<proteinExistence type="predicted"/>
<evidence type="ECO:0000313" key="2">
    <source>
        <dbReference type="Proteomes" id="UP001204144"/>
    </source>
</evidence>
<dbReference type="AlphaFoldDB" id="A0AAE3H788"/>
<dbReference type="Proteomes" id="UP001204144">
    <property type="component" value="Unassembled WGS sequence"/>
</dbReference>
<dbReference type="EMBL" id="RJUF01000198">
    <property type="protein sequence ID" value="MCP9766243.1"/>
    <property type="molecule type" value="Genomic_DNA"/>
</dbReference>
<evidence type="ECO:0000313" key="1">
    <source>
        <dbReference type="EMBL" id="MCP9766243.1"/>
    </source>
</evidence>
<sequence length="111" mass="12715">MKFELEAIPEFEKEFKKLSKKYPSLKSDLLKLFHSLELNPHQGISLGKDYFKIRIRISSKNRGKSGGARIITCVKVILGKVYLVALYDKAEIGNIISAEIENRLSKILYQD</sequence>
<name>A0AAE3H788_9BACT</name>
<dbReference type="RefSeq" id="WP_255039946.1">
    <property type="nucleotide sequence ID" value="NZ_RJUF01000198.1"/>
</dbReference>
<evidence type="ECO:0008006" key="3">
    <source>
        <dbReference type="Google" id="ProtNLM"/>
    </source>
</evidence>
<comment type="caution">
    <text evidence="1">The sequence shown here is derived from an EMBL/GenBank/DDBJ whole genome shotgun (WGS) entry which is preliminary data.</text>
</comment>
<accession>A0AAE3H788</accession>
<reference evidence="1 2" key="1">
    <citation type="submission" date="2018-11" db="EMBL/GenBank/DDBJ databases">
        <title>Novel bacteria species description.</title>
        <authorList>
            <person name="Han J.-H."/>
        </authorList>
    </citation>
    <scope>NUCLEOTIDE SEQUENCE [LARGE SCALE GENOMIC DNA]</scope>
    <source>
        <strain evidence="1 2">KCTC23259</strain>
    </source>
</reference>
<organism evidence="1 2">
    <name type="scientific">Lacihabitans soyangensis</name>
    <dbReference type="NCBI Taxonomy" id="869394"/>
    <lineage>
        <taxon>Bacteria</taxon>
        <taxon>Pseudomonadati</taxon>
        <taxon>Bacteroidota</taxon>
        <taxon>Cytophagia</taxon>
        <taxon>Cytophagales</taxon>
        <taxon>Leadbetterellaceae</taxon>
        <taxon>Lacihabitans</taxon>
    </lineage>
</organism>
<gene>
    <name evidence="1" type="ORF">EGI31_25170</name>
</gene>
<protein>
    <recommendedName>
        <fullName evidence="3">Addiction module toxin RelE</fullName>
    </recommendedName>
</protein>
<keyword evidence="2" id="KW-1185">Reference proteome</keyword>